<evidence type="ECO:0008006" key="4">
    <source>
        <dbReference type="Google" id="ProtNLM"/>
    </source>
</evidence>
<dbReference type="Proteomes" id="UP001224644">
    <property type="component" value="Unassembled WGS sequence"/>
</dbReference>
<dbReference type="RefSeq" id="WP_238223693.1">
    <property type="nucleotide sequence ID" value="NZ_BPQD01000007.1"/>
</dbReference>
<comment type="caution">
    <text evidence="2">The sequence shown here is derived from an EMBL/GenBank/DDBJ whole genome shotgun (WGS) entry which is preliminary data.</text>
</comment>
<accession>A0ABT8BBZ1</accession>
<reference evidence="3" key="1">
    <citation type="journal article" date="2019" name="Int. J. Syst. Evol. Microbiol.">
        <title>The Global Catalogue of Microorganisms (GCM) 10K type strain sequencing project: providing services to taxonomists for standard genome sequencing and annotation.</title>
        <authorList>
            <consortium name="The Broad Institute Genomics Platform"/>
            <consortium name="The Broad Institute Genome Sequencing Center for Infectious Disease"/>
            <person name="Wu L."/>
            <person name="Ma J."/>
        </authorList>
    </citation>
    <scope>NUCLEOTIDE SEQUENCE [LARGE SCALE GENOMIC DNA]</scope>
    <source>
        <strain evidence="3">CECT 7069</strain>
    </source>
</reference>
<protein>
    <recommendedName>
        <fullName evidence="4">DUF541 domain-containing protein</fullName>
    </recommendedName>
</protein>
<organism evidence="2 3">
    <name type="scientific">Methylobacterium adhaesivum</name>
    <dbReference type="NCBI Taxonomy" id="333297"/>
    <lineage>
        <taxon>Bacteria</taxon>
        <taxon>Pseudomonadati</taxon>
        <taxon>Pseudomonadota</taxon>
        <taxon>Alphaproteobacteria</taxon>
        <taxon>Hyphomicrobiales</taxon>
        <taxon>Methylobacteriaceae</taxon>
        <taxon>Methylobacterium</taxon>
    </lineage>
</organism>
<proteinExistence type="predicted"/>
<gene>
    <name evidence="2" type="ORF">QWZ12_01780</name>
</gene>
<evidence type="ECO:0000313" key="3">
    <source>
        <dbReference type="Proteomes" id="UP001224644"/>
    </source>
</evidence>
<dbReference type="EMBL" id="JAUFPX010000002">
    <property type="protein sequence ID" value="MDN3589334.1"/>
    <property type="molecule type" value="Genomic_DNA"/>
</dbReference>
<evidence type="ECO:0000256" key="1">
    <source>
        <dbReference type="SAM" id="MobiDB-lite"/>
    </source>
</evidence>
<feature type="region of interest" description="Disordered" evidence="1">
    <location>
        <begin position="1"/>
        <end position="22"/>
    </location>
</feature>
<evidence type="ECO:0000313" key="2">
    <source>
        <dbReference type="EMBL" id="MDN3589334.1"/>
    </source>
</evidence>
<name>A0ABT8BBZ1_9HYPH</name>
<keyword evidence="3" id="KW-1185">Reference proteome</keyword>
<sequence>MSTSTTQSSGRGGTPSKTAAKPAASFSAVAGAAVTVDLGAAARRTLAALVAPSSASGTDATGQAEGGAVKSFDALVSERTKALSERLSEALTRRGIPLDEPITLTLDSLGTVTTDSPYKTRIEKMFADDPELVKAFEDVASLNAMQAARKALDAFEQERRAAKDDDARDAAQGLYTARMMQSQALSNTMTLEDGKLRSASVAFMAKSLGEIAPPEVGTKAERATAQRVSLTV</sequence>